<feature type="compositionally biased region" description="Acidic residues" evidence="1">
    <location>
        <begin position="14"/>
        <end position="23"/>
    </location>
</feature>
<evidence type="ECO:0000313" key="3">
    <source>
        <dbReference type="Proteomes" id="UP000241890"/>
    </source>
</evidence>
<evidence type="ECO:0000256" key="1">
    <source>
        <dbReference type="SAM" id="MobiDB-lite"/>
    </source>
</evidence>
<gene>
    <name evidence="2" type="ORF">FCC1311_048102</name>
</gene>
<evidence type="ECO:0000313" key="2">
    <source>
        <dbReference type="EMBL" id="GBG28588.1"/>
    </source>
</evidence>
<reference evidence="2 3" key="1">
    <citation type="submission" date="2017-12" db="EMBL/GenBank/DDBJ databases">
        <title>Sequencing, de novo assembly and annotation of complete genome of a new Thraustochytrid species, strain FCC1311.</title>
        <authorList>
            <person name="Sedici K."/>
            <person name="Godart F."/>
            <person name="Aiese Cigliano R."/>
            <person name="Sanseverino W."/>
            <person name="Barakat M."/>
            <person name="Ortet P."/>
            <person name="Marechal E."/>
            <person name="Cagnac O."/>
            <person name="Amato A."/>
        </authorList>
    </citation>
    <scope>NUCLEOTIDE SEQUENCE [LARGE SCALE GENOMIC DNA]</scope>
</reference>
<feature type="compositionally biased region" description="Polar residues" evidence="1">
    <location>
        <begin position="25"/>
        <end position="39"/>
    </location>
</feature>
<sequence>MEGEPDLALQLDIPDLDASDDALEQSASRQSENGLSPASSRRRTTYKEKSSRKSVGPENSLTADAEMMALVRARANRANRLVGSPDELDKDFAWKVDVSSLELDRIDSIMTSAGVGHLSLATAMRAVEIAKPFTRPAAQWIKGSAQDPSEVDRILLEAEQIERESSGNHWSRAQAVVIEPAVKSPTEEAQPSPPRETRLDGFWAPGQPQHCTADVADDPRLPIAYDANLARDLFQGHGEHFADRLDALAQERGDDLLIERVVNEAADAFFELLAADVELEERCADCRKPTQMMRADWLRRAARILDAQEVHYVTACDAVSGSAADEFANRAMQLFRKHGQRCRELQASDESETIALCVVVQVAVDSDADQVSSEELHVLVAQRRQLLDQEQQWTSLQHEEAQWLAEMYHQLLDEERGLNTNSDVDKSSQASVEMHDTSTDPLLSEEELIAAACKQRASQLPTDIVGTEVTRQSLSRRASILESSDILGTIMLEMERETVSPWLALDCPGDNNERASPLNPFSECDAALAWNIEKDHALVRSIAEKKSTRFRDMFREVSELCVPIFAVDPALQEDEEVFLGVLRLERALEQTRLRGKAEGKYFERSNELHARMKEPFGHMDEIVGDECAPMIANALSQYLRDAGDQEKRAATMREWEGEVENLARSCTALALDEHQEEQDFSVWSMDDVLVRTGRGDLEILHWVNSVSPLIAETLRHLAKVEHARGRQEDHRIEMDEIRHDMAETGLRCFQEYLTSAGMHDRAALLASSDQSNNPSIPHGILVCGDLGTFCAKHDLPSQAEHPEEVMASPSQPVHADILTEGDDQGLALLDTSDLAKDLREKMWDFMQRANQDPRHAILRATSSQVSSLVLAHIAETIQPACAGLIEQTHLLLDTDNIVVYLMPEEHDVNQGLKPVYTAASGKTRWEVAENSAQPEFDTTRGN</sequence>
<dbReference type="Proteomes" id="UP000241890">
    <property type="component" value="Unassembled WGS sequence"/>
</dbReference>
<protein>
    <submittedName>
        <fullName evidence="2">Uncharacterized protein</fullName>
    </submittedName>
</protein>
<proteinExistence type="predicted"/>
<organism evidence="2 3">
    <name type="scientific">Hondaea fermentalgiana</name>
    <dbReference type="NCBI Taxonomy" id="2315210"/>
    <lineage>
        <taxon>Eukaryota</taxon>
        <taxon>Sar</taxon>
        <taxon>Stramenopiles</taxon>
        <taxon>Bigyra</taxon>
        <taxon>Labyrinthulomycetes</taxon>
        <taxon>Thraustochytrida</taxon>
        <taxon>Thraustochytriidae</taxon>
        <taxon>Hondaea</taxon>
    </lineage>
</organism>
<dbReference type="EMBL" id="BEYU01000044">
    <property type="protein sequence ID" value="GBG28588.1"/>
    <property type="molecule type" value="Genomic_DNA"/>
</dbReference>
<dbReference type="AlphaFoldDB" id="A0A2R5GFR6"/>
<accession>A0A2R5GFR6</accession>
<dbReference type="InParanoid" id="A0A2R5GFR6"/>
<keyword evidence="3" id="KW-1185">Reference proteome</keyword>
<name>A0A2R5GFR6_9STRA</name>
<feature type="region of interest" description="Disordered" evidence="1">
    <location>
        <begin position="1"/>
        <end position="61"/>
    </location>
</feature>
<comment type="caution">
    <text evidence="2">The sequence shown here is derived from an EMBL/GenBank/DDBJ whole genome shotgun (WGS) entry which is preliminary data.</text>
</comment>